<reference evidence="1 2" key="1">
    <citation type="submission" date="2018-11" db="EMBL/GenBank/DDBJ databases">
        <title>Genomic Encyclopedia of Type Strains, Phase IV (KMG-IV): sequencing the most valuable type-strain genomes for metagenomic binning, comparative biology and taxonomic classification.</title>
        <authorList>
            <person name="Goeker M."/>
        </authorList>
    </citation>
    <scope>NUCLEOTIDE SEQUENCE [LARGE SCALE GENOMIC DNA]</scope>
    <source>
        <strain evidence="1 2">DSM 5900</strain>
    </source>
</reference>
<evidence type="ECO:0000313" key="2">
    <source>
        <dbReference type="Proteomes" id="UP000278222"/>
    </source>
</evidence>
<gene>
    <name evidence="1" type="ORF">EDC65_2518</name>
</gene>
<evidence type="ECO:0000313" key="1">
    <source>
        <dbReference type="EMBL" id="ROP90663.1"/>
    </source>
</evidence>
<proteinExistence type="predicted"/>
<dbReference type="InterPro" id="IPR009531">
    <property type="entry name" value="DUF1150"/>
</dbReference>
<dbReference type="AlphaFoldDB" id="A0A3N1L7P5"/>
<evidence type="ECO:0008006" key="3">
    <source>
        <dbReference type="Google" id="ProtNLM"/>
    </source>
</evidence>
<comment type="caution">
    <text evidence="1">The sequence shown here is derived from an EMBL/GenBank/DDBJ whole genome shotgun (WGS) entry which is preliminary data.</text>
</comment>
<accession>A0A3N1L7P5</accession>
<keyword evidence="2" id="KW-1185">Reference proteome</keyword>
<protein>
    <recommendedName>
        <fullName evidence="3">DUF1150 family protein</fullName>
    </recommendedName>
</protein>
<dbReference type="EMBL" id="RJKX01000014">
    <property type="protein sequence ID" value="ROP90663.1"/>
    <property type="molecule type" value="Genomic_DNA"/>
</dbReference>
<organism evidence="1 2">
    <name type="scientific">Stella humosa</name>
    <dbReference type="NCBI Taxonomy" id="94"/>
    <lineage>
        <taxon>Bacteria</taxon>
        <taxon>Pseudomonadati</taxon>
        <taxon>Pseudomonadota</taxon>
        <taxon>Alphaproteobacteria</taxon>
        <taxon>Rhodospirillales</taxon>
        <taxon>Stellaceae</taxon>
        <taxon>Stella</taxon>
    </lineage>
</organism>
<dbReference type="OrthoDB" id="8449790at2"/>
<dbReference type="RefSeq" id="WP_123690069.1">
    <property type="nucleotide sequence ID" value="NZ_AP019700.1"/>
</dbReference>
<name>A0A3N1L7P5_9PROT</name>
<dbReference type="Proteomes" id="UP000278222">
    <property type="component" value="Unassembled WGS sequence"/>
</dbReference>
<dbReference type="Pfam" id="PF06620">
    <property type="entry name" value="DUF1150"/>
    <property type="match status" value="1"/>
</dbReference>
<sequence length="71" mass="7799">MNATEKLKQLSVQDFAQLGLPSLAYVRRVMVDDEVRFAIHAADGSSMGIAPDMDVAFAAVRQHDMEPLSVH</sequence>